<dbReference type="AlphaFoldDB" id="A0A081K5D3"/>
<reference evidence="2 3" key="1">
    <citation type="submission" date="2014-06" db="EMBL/GenBank/DDBJ databases">
        <title>Whole Genome Sequences of Three Symbiotic Endozoicomonas Bacteria.</title>
        <authorList>
            <person name="Neave M.J."/>
            <person name="Apprill A."/>
            <person name="Voolstra C.R."/>
        </authorList>
    </citation>
    <scope>NUCLEOTIDE SEQUENCE [LARGE SCALE GENOMIC DNA]</scope>
    <source>
        <strain evidence="2 3">DSM 22380</strain>
    </source>
</reference>
<evidence type="ECO:0000313" key="2">
    <source>
        <dbReference type="EMBL" id="KEI69359.1"/>
    </source>
</evidence>
<organism evidence="2 3">
    <name type="scientific">Endozoicomonas elysicola</name>
    <dbReference type="NCBI Taxonomy" id="305900"/>
    <lineage>
        <taxon>Bacteria</taxon>
        <taxon>Pseudomonadati</taxon>
        <taxon>Pseudomonadota</taxon>
        <taxon>Gammaproteobacteria</taxon>
        <taxon>Oceanospirillales</taxon>
        <taxon>Endozoicomonadaceae</taxon>
        <taxon>Endozoicomonas</taxon>
    </lineage>
</organism>
<evidence type="ECO:0000313" key="3">
    <source>
        <dbReference type="Proteomes" id="UP000027997"/>
    </source>
</evidence>
<gene>
    <name evidence="2" type="ORF">GV64_00165</name>
</gene>
<protein>
    <recommendedName>
        <fullName evidence="1">PilZ domain-containing protein</fullName>
    </recommendedName>
</protein>
<dbReference type="GO" id="GO:0035438">
    <property type="term" value="F:cyclic-di-GMP binding"/>
    <property type="evidence" value="ECO:0007669"/>
    <property type="project" value="InterPro"/>
</dbReference>
<comment type="caution">
    <text evidence="2">The sequence shown here is derived from an EMBL/GenBank/DDBJ whole genome shotgun (WGS) entry which is preliminary data.</text>
</comment>
<dbReference type="Proteomes" id="UP000027997">
    <property type="component" value="Unassembled WGS sequence"/>
</dbReference>
<sequence length="123" mass="13700">MSQNTQEKRRFPRKALEKTAEVLDNDTGLSIGILEDVSKGGFSILTDQGVRPSETRNVTLVLPGPQDSAYRVSLTAECVWCQTISERADFAAGFVLRTIEDQDEVALNYYIRDYQVAGEPQEA</sequence>
<dbReference type="Pfam" id="PF07238">
    <property type="entry name" value="PilZ"/>
    <property type="match status" value="1"/>
</dbReference>
<dbReference type="InterPro" id="IPR009875">
    <property type="entry name" value="PilZ_domain"/>
</dbReference>
<dbReference type="RefSeq" id="WP_020582578.1">
    <property type="nucleotide sequence ID" value="NZ_JOJP01000001.1"/>
</dbReference>
<proteinExistence type="predicted"/>
<name>A0A081K5D3_9GAMM</name>
<evidence type="ECO:0000259" key="1">
    <source>
        <dbReference type="Pfam" id="PF07238"/>
    </source>
</evidence>
<dbReference type="Gene3D" id="2.40.10.220">
    <property type="entry name" value="predicted glycosyltransferase like domains"/>
    <property type="match status" value="1"/>
</dbReference>
<accession>A0A081K5D3</accession>
<keyword evidence="3" id="KW-1185">Reference proteome</keyword>
<dbReference type="EMBL" id="JOJP01000001">
    <property type="protein sequence ID" value="KEI69359.1"/>
    <property type="molecule type" value="Genomic_DNA"/>
</dbReference>
<feature type="domain" description="PilZ" evidence="1">
    <location>
        <begin position="7"/>
        <end position="111"/>
    </location>
</feature>
<dbReference type="SUPFAM" id="SSF141371">
    <property type="entry name" value="PilZ domain-like"/>
    <property type="match status" value="1"/>
</dbReference>